<dbReference type="RefSeq" id="WP_132243467.1">
    <property type="nucleotide sequence ID" value="NZ_SLZU01000003.1"/>
</dbReference>
<comment type="caution">
    <text evidence="5">The sequence shown here is derived from an EMBL/GenBank/DDBJ whole genome shotgun (WGS) entry which is preliminary data.</text>
</comment>
<proteinExistence type="inferred from homology"/>
<gene>
    <name evidence="5" type="ORF">EDD52_103271</name>
</gene>
<dbReference type="AlphaFoldDB" id="A0A4R3JKH0"/>
<dbReference type="PIRSF" id="PIRSF001365">
    <property type="entry name" value="DHDPS"/>
    <property type="match status" value="1"/>
</dbReference>
<name>A0A4R3JKH0_9RHOB</name>
<sequence>MTHLPYSGIWPVAPTPFNDDGTVDLPGMKRVLDCMIDQGVDGICILANFSEQFLISDAEREALMRLSLDHVAGRVPVIVTISHYATAIVVERARLAKDLGADIVMLMPPYHGALLKGTPEQTFEQFAAVGQVGIPIMLQDAPLSGVDLPVSLLVKMAREIEMLKLFKIECPQAAAKLRSLIAEGGDAIEGPFDGEEAITLLADLDAGATGTMTSALIPDLIGPIVTDFLAGNRQAAIDGYGRVLPVVNHENRQCGFRAAKAAMVEGGVIASDFCRHPIPPLHPDTRGLLLDLMRPLDPIVLSWGK</sequence>
<dbReference type="EMBL" id="SLZU01000003">
    <property type="protein sequence ID" value="TCS65853.1"/>
    <property type="molecule type" value="Genomic_DNA"/>
</dbReference>
<reference evidence="5 6" key="1">
    <citation type="submission" date="2019-03" db="EMBL/GenBank/DDBJ databases">
        <title>Genomic Encyclopedia of Type Strains, Phase IV (KMG-IV): sequencing the most valuable type-strain genomes for metagenomic binning, comparative biology and taxonomic classification.</title>
        <authorList>
            <person name="Goeker M."/>
        </authorList>
    </citation>
    <scope>NUCLEOTIDE SEQUENCE [LARGE SCALE GENOMIC DNA]</scope>
    <source>
        <strain evidence="5 6">DSM 104836</strain>
    </source>
</reference>
<dbReference type="OrthoDB" id="9796205at2"/>
<dbReference type="SUPFAM" id="SSF51569">
    <property type="entry name" value="Aldolase"/>
    <property type="match status" value="1"/>
</dbReference>
<evidence type="ECO:0000256" key="1">
    <source>
        <dbReference type="ARBA" id="ARBA00007592"/>
    </source>
</evidence>
<evidence type="ECO:0000256" key="2">
    <source>
        <dbReference type="ARBA" id="ARBA00023239"/>
    </source>
</evidence>
<organism evidence="5 6">
    <name type="scientific">Primorskyibacter sedentarius</name>
    <dbReference type="NCBI Taxonomy" id="745311"/>
    <lineage>
        <taxon>Bacteria</taxon>
        <taxon>Pseudomonadati</taxon>
        <taxon>Pseudomonadota</taxon>
        <taxon>Alphaproteobacteria</taxon>
        <taxon>Rhodobacterales</taxon>
        <taxon>Roseobacteraceae</taxon>
        <taxon>Primorskyibacter</taxon>
    </lineage>
</organism>
<evidence type="ECO:0000313" key="6">
    <source>
        <dbReference type="Proteomes" id="UP000295696"/>
    </source>
</evidence>
<evidence type="ECO:0000256" key="4">
    <source>
        <dbReference type="PIRSR" id="PIRSR001365-2"/>
    </source>
</evidence>
<feature type="binding site" evidence="4">
    <location>
        <position position="212"/>
    </location>
    <ligand>
        <name>pyruvate</name>
        <dbReference type="ChEBI" id="CHEBI:15361"/>
    </ligand>
</feature>
<dbReference type="InterPro" id="IPR002220">
    <property type="entry name" value="DapA-like"/>
</dbReference>
<evidence type="ECO:0000313" key="5">
    <source>
        <dbReference type="EMBL" id="TCS65853.1"/>
    </source>
</evidence>
<protein>
    <submittedName>
        <fullName evidence="5">4-hydroxy-tetrahydrodipicolinate synthase</fullName>
    </submittedName>
</protein>
<dbReference type="InterPro" id="IPR013785">
    <property type="entry name" value="Aldolase_TIM"/>
</dbReference>
<dbReference type="Proteomes" id="UP000295696">
    <property type="component" value="Unassembled WGS sequence"/>
</dbReference>
<dbReference type="PANTHER" id="PTHR12128">
    <property type="entry name" value="DIHYDRODIPICOLINATE SYNTHASE"/>
    <property type="match status" value="1"/>
</dbReference>
<keyword evidence="2 3" id="KW-0456">Lyase</keyword>
<accession>A0A4R3JKH0</accession>
<dbReference type="SMART" id="SM01130">
    <property type="entry name" value="DHDPS"/>
    <property type="match status" value="1"/>
</dbReference>
<keyword evidence="6" id="KW-1185">Reference proteome</keyword>
<dbReference type="GO" id="GO:0008840">
    <property type="term" value="F:4-hydroxy-tetrahydrodipicolinate synthase activity"/>
    <property type="evidence" value="ECO:0007669"/>
    <property type="project" value="TreeGrafter"/>
</dbReference>
<dbReference type="CDD" id="cd00408">
    <property type="entry name" value="DHDPS-like"/>
    <property type="match status" value="1"/>
</dbReference>
<comment type="similarity">
    <text evidence="1 3">Belongs to the DapA family.</text>
</comment>
<dbReference type="Gene3D" id="3.20.20.70">
    <property type="entry name" value="Aldolase class I"/>
    <property type="match status" value="1"/>
</dbReference>
<dbReference type="PANTHER" id="PTHR12128:SF66">
    <property type="entry name" value="4-HYDROXY-2-OXOGLUTARATE ALDOLASE, MITOCHONDRIAL"/>
    <property type="match status" value="1"/>
</dbReference>
<evidence type="ECO:0000256" key="3">
    <source>
        <dbReference type="PIRNR" id="PIRNR001365"/>
    </source>
</evidence>
<dbReference type="Pfam" id="PF00701">
    <property type="entry name" value="DHDPS"/>
    <property type="match status" value="1"/>
</dbReference>
<dbReference type="GO" id="GO:0005829">
    <property type="term" value="C:cytosol"/>
    <property type="evidence" value="ECO:0007669"/>
    <property type="project" value="TreeGrafter"/>
</dbReference>